<feature type="region of interest" description="Disordered" evidence="1">
    <location>
        <begin position="180"/>
        <end position="215"/>
    </location>
</feature>
<dbReference type="EMBL" id="CAJNOV010012779">
    <property type="protein sequence ID" value="CAF1496805.1"/>
    <property type="molecule type" value="Genomic_DNA"/>
</dbReference>
<evidence type="ECO:0000313" key="3">
    <source>
        <dbReference type="Proteomes" id="UP000663855"/>
    </source>
</evidence>
<feature type="compositionally biased region" description="Low complexity" evidence="1">
    <location>
        <begin position="200"/>
        <end position="211"/>
    </location>
</feature>
<feature type="compositionally biased region" description="Acidic residues" evidence="1">
    <location>
        <begin position="10"/>
        <end position="25"/>
    </location>
</feature>
<comment type="caution">
    <text evidence="2">The sequence shown here is derived from an EMBL/GenBank/DDBJ whole genome shotgun (WGS) entry which is preliminary data.</text>
</comment>
<protein>
    <submittedName>
        <fullName evidence="2">Uncharacterized protein</fullName>
    </submittedName>
</protein>
<evidence type="ECO:0000313" key="2">
    <source>
        <dbReference type="EMBL" id="CAF1496805.1"/>
    </source>
</evidence>
<feature type="region of interest" description="Disordered" evidence="1">
    <location>
        <begin position="115"/>
        <end position="134"/>
    </location>
</feature>
<feature type="region of interest" description="Disordered" evidence="1">
    <location>
        <begin position="1"/>
        <end position="54"/>
    </location>
</feature>
<name>A0A815T0T1_9BILA</name>
<proteinExistence type="predicted"/>
<gene>
    <name evidence="2" type="ORF">CJN711_LOCUS27020</name>
</gene>
<reference evidence="2" key="1">
    <citation type="submission" date="2021-02" db="EMBL/GenBank/DDBJ databases">
        <authorList>
            <person name="Nowell W R."/>
        </authorList>
    </citation>
    <scope>NUCLEOTIDE SEQUENCE</scope>
</reference>
<organism evidence="2 3">
    <name type="scientific">Rotaria magnacalcarata</name>
    <dbReference type="NCBI Taxonomy" id="392030"/>
    <lineage>
        <taxon>Eukaryota</taxon>
        <taxon>Metazoa</taxon>
        <taxon>Spiralia</taxon>
        <taxon>Gnathifera</taxon>
        <taxon>Rotifera</taxon>
        <taxon>Eurotatoria</taxon>
        <taxon>Bdelloidea</taxon>
        <taxon>Philodinida</taxon>
        <taxon>Philodinidae</taxon>
        <taxon>Rotaria</taxon>
    </lineage>
</organism>
<sequence length="445" mass="50748">ENTKSRDGEDIPEEYLNESSSENEEALTKSTIDDDDEKEESSLETSDVEEEYSSTLATDLEQDQFIERCVADETVLLLTLHLLLKRMRKLINFIHQSSVLDRYVKERIENKLQEINNRLPPDQQQQHEKGQKARFSAVEKASKNAVSLLLTKKKGKTATFLSVYIPTNVVESLCDTVVPTVSSDDDSSARSVSEDDGIESDSSVSQNSSSNSHDRDISFSVCNEVMKFINPLTEVQSIGKFIQYRNKDNSSPILLIRKTNDETDVFQFYPWLNMVEITFNDMFVKKTLSSFDVLGVLNIDELSYLISECAFISNLRLDILAVEEALKTNILFDCTSSSSSSYFSILVGKAEQIDELRDDCDQIPTNDSPSFSEEEIDAIIGRTYTTRGVKRSYEEDPILIEPKRNKYRQNKMIKDKRDLLHLKDTHYLTDAALKAIFEYVQSKKN</sequence>
<dbReference type="AlphaFoldDB" id="A0A815T0T1"/>
<accession>A0A815T0T1</accession>
<feature type="non-terminal residue" evidence="2">
    <location>
        <position position="1"/>
    </location>
</feature>
<evidence type="ECO:0000256" key="1">
    <source>
        <dbReference type="SAM" id="MobiDB-lite"/>
    </source>
</evidence>
<dbReference type="Proteomes" id="UP000663855">
    <property type="component" value="Unassembled WGS sequence"/>
</dbReference>